<evidence type="ECO:0000313" key="2">
    <source>
        <dbReference type="EMBL" id="MCW3169767.1"/>
    </source>
</evidence>
<dbReference type="RefSeq" id="WP_264750941.1">
    <property type="nucleotide sequence ID" value="NZ_JAPDHW010000010.1"/>
</dbReference>
<sequence length="178" mass="20214">MITEFFKDFDFKNFWSECSYSARDYISVLADDEMIDSVEKELGYKLPGSYIQMMKSQNGGLANKSVFPTAEANSWADDHVAITGIMGIGRERTYSLCGERGSQFMIDEWGYPAIGVYFADCPSAGHDMILFDYSNCGKDGEPEIVHIDQENDFKKTFLAKDFETFIRGLKAEEAFEEE</sequence>
<feature type="domain" description="Knr4/Smi1-like" evidence="1">
    <location>
        <begin position="29"/>
        <end position="168"/>
    </location>
</feature>
<dbReference type="Gene3D" id="3.40.1580.10">
    <property type="entry name" value="SMI1/KNR4-like"/>
    <property type="match status" value="1"/>
</dbReference>
<dbReference type="Pfam" id="PF14568">
    <property type="entry name" value="SUKH_6"/>
    <property type="match status" value="1"/>
</dbReference>
<dbReference type="Proteomes" id="UP001163731">
    <property type="component" value="Unassembled WGS sequence"/>
</dbReference>
<organism evidence="2 3">
    <name type="scientific">Chryseobacterium kimseyorum</name>
    <dbReference type="NCBI Taxonomy" id="2984028"/>
    <lineage>
        <taxon>Bacteria</taxon>
        <taxon>Pseudomonadati</taxon>
        <taxon>Bacteroidota</taxon>
        <taxon>Flavobacteriia</taxon>
        <taxon>Flavobacteriales</taxon>
        <taxon>Weeksellaceae</taxon>
        <taxon>Chryseobacterium group</taxon>
        <taxon>Chryseobacterium</taxon>
    </lineage>
</organism>
<comment type="caution">
    <text evidence="2">The sequence shown here is derived from an EMBL/GenBank/DDBJ whole genome shotgun (WGS) entry which is preliminary data.</text>
</comment>
<accession>A0ABT3I161</accession>
<dbReference type="EMBL" id="JAPDHW010000010">
    <property type="protein sequence ID" value="MCW3169767.1"/>
    <property type="molecule type" value="Genomic_DNA"/>
</dbReference>
<proteinExistence type="predicted"/>
<name>A0ABT3I161_9FLAO</name>
<reference evidence="2" key="1">
    <citation type="submission" date="2022-10" db="EMBL/GenBank/DDBJ databases">
        <title>Chryseobacterium babae sp. nov. isolated from the gut of the beetle Oryctes rhinoceros, and Chryseobacterium kimseyorum sp. nov., isolated from a stick insect rearing cage.</title>
        <authorList>
            <person name="Shelomi M."/>
            <person name="Han C.-J."/>
            <person name="Chen W.-M."/>
            <person name="Chen H.-K."/>
            <person name="Liaw S.-J."/>
            <person name="Muhle E."/>
            <person name="Clermont D."/>
        </authorList>
    </citation>
    <scope>NUCLEOTIDE SEQUENCE</scope>
    <source>
        <strain evidence="2">09-1422</strain>
    </source>
</reference>
<gene>
    <name evidence="2" type="ORF">OMO38_14670</name>
</gene>
<evidence type="ECO:0000313" key="3">
    <source>
        <dbReference type="Proteomes" id="UP001163731"/>
    </source>
</evidence>
<protein>
    <submittedName>
        <fullName evidence="2">SMI1/KNR4 family protein</fullName>
    </submittedName>
</protein>
<evidence type="ECO:0000259" key="1">
    <source>
        <dbReference type="SMART" id="SM00860"/>
    </source>
</evidence>
<dbReference type="InterPro" id="IPR037883">
    <property type="entry name" value="Knr4/Smi1-like_sf"/>
</dbReference>
<keyword evidence="3" id="KW-1185">Reference proteome</keyword>
<dbReference type="SMART" id="SM00860">
    <property type="entry name" value="SMI1_KNR4"/>
    <property type="match status" value="1"/>
</dbReference>
<dbReference type="SUPFAM" id="SSF160631">
    <property type="entry name" value="SMI1/KNR4-like"/>
    <property type="match status" value="1"/>
</dbReference>
<dbReference type="InterPro" id="IPR018958">
    <property type="entry name" value="Knr4/Smi1-like_dom"/>
</dbReference>